<dbReference type="WBParaSite" id="Gr19_v10_g9497.t1">
    <property type="protein sequence ID" value="Gr19_v10_g9497.t1"/>
    <property type="gene ID" value="Gr19_v10_g9497"/>
</dbReference>
<evidence type="ECO:0000313" key="1">
    <source>
        <dbReference type="Proteomes" id="UP000887572"/>
    </source>
</evidence>
<protein>
    <submittedName>
        <fullName evidence="2 3">Uncharacterized protein</fullName>
    </submittedName>
</protein>
<dbReference type="WBParaSite" id="Gr19_v10_g9495.t1">
    <property type="protein sequence ID" value="Gr19_v10_g9495.t1"/>
    <property type="gene ID" value="Gr19_v10_g9495"/>
</dbReference>
<evidence type="ECO:0000313" key="2">
    <source>
        <dbReference type="WBParaSite" id="Gr19_v10_g9495.t1"/>
    </source>
</evidence>
<accession>A0A914IC95</accession>
<dbReference type="AlphaFoldDB" id="A0A914IC95"/>
<keyword evidence="1" id="KW-1185">Reference proteome</keyword>
<name>A0A914IC95_GLORO</name>
<reference evidence="2 3" key="1">
    <citation type="submission" date="2022-11" db="UniProtKB">
        <authorList>
            <consortium name="WormBaseParasite"/>
        </authorList>
    </citation>
    <scope>IDENTIFICATION</scope>
</reference>
<sequence>MALISDRLDRLVDVHFKSRKWSFGWLKIIRATDVNGAQIYTNALVNGSQLLKNRFQANFIDQTVIEFLQRICHLFNSPGKTIEIYTPDDQSRSWEIICQQIWPLINDNIYNFCLISDHARLQQLSSVILCNCAKLELIGAYGRLLNCQPKTTPAFVNAYEPANFIIRTNLGATEPFELKNNLMGERLTLRQIDEDFWLLWEEEAIEWDPQWNCISIAFKDCDIGDEMLNAKAGPSATKK</sequence>
<evidence type="ECO:0000313" key="3">
    <source>
        <dbReference type="WBParaSite" id="Gr19_v10_g9497.t1"/>
    </source>
</evidence>
<organism evidence="1 3">
    <name type="scientific">Globodera rostochiensis</name>
    <name type="common">Golden nematode worm</name>
    <name type="synonym">Heterodera rostochiensis</name>
    <dbReference type="NCBI Taxonomy" id="31243"/>
    <lineage>
        <taxon>Eukaryota</taxon>
        <taxon>Metazoa</taxon>
        <taxon>Ecdysozoa</taxon>
        <taxon>Nematoda</taxon>
        <taxon>Chromadorea</taxon>
        <taxon>Rhabditida</taxon>
        <taxon>Tylenchina</taxon>
        <taxon>Tylenchomorpha</taxon>
        <taxon>Tylenchoidea</taxon>
        <taxon>Heteroderidae</taxon>
        <taxon>Heteroderinae</taxon>
        <taxon>Globodera</taxon>
    </lineage>
</organism>
<dbReference type="Proteomes" id="UP000887572">
    <property type="component" value="Unplaced"/>
</dbReference>
<proteinExistence type="predicted"/>